<evidence type="ECO:0000256" key="13">
    <source>
        <dbReference type="ARBA" id="ARBA00076045"/>
    </source>
</evidence>
<evidence type="ECO:0000256" key="2">
    <source>
        <dbReference type="ARBA" id="ARBA00004514"/>
    </source>
</evidence>
<evidence type="ECO:0000256" key="4">
    <source>
        <dbReference type="ARBA" id="ARBA00022490"/>
    </source>
</evidence>
<evidence type="ECO:0000256" key="9">
    <source>
        <dbReference type="ARBA" id="ARBA00050236"/>
    </source>
</evidence>
<evidence type="ECO:0000256" key="12">
    <source>
        <dbReference type="ARBA" id="ARBA00070266"/>
    </source>
</evidence>
<evidence type="ECO:0000313" key="14">
    <source>
        <dbReference type="Proteomes" id="UP001190640"/>
    </source>
</evidence>
<comment type="function">
    <text evidence="10">Hydrolyzes deoxynucleoside triphosphates (dNTPs) to the corresponding nucleoside monophosphates. Has a strong preference for dCTP and its analogs including 5-iodo-dCTP and 5-methyl-dCTP for which it may even have a higher efficiency. May protect DNA or RNA against the incorporation of these genotoxic nucleotide analogs through their catabolism.</text>
</comment>
<sequence length="243" mass="27144">MASPAAQPPTKKGRRMQKYREEWEKEFGWLCKVEGNALKARCSACNRDFSISHGGVCDVKQHAAGGGHMRSIRMQHQKRAAAVSPEAEQALCSSVSLLEIKVEKTDEVMAEDGPGNSTKMFQFSAEPTLEHIRSLHSAFSTERGWGKYHQPRNLLLALVGEVGEVAELFQWRTEVPEGLPGWTASEREALSDELSDVLIYLVALADKCHVDLPSAALRKIQKNHLKYPAEKVYGSSKKYTEYQ</sequence>
<dbReference type="AlphaFoldDB" id="A0AA97JZY4"/>
<dbReference type="PANTHER" id="PTHR46523:SF1">
    <property type="entry name" value="DCTP PYROPHOSPHATASE 1"/>
    <property type="match status" value="1"/>
</dbReference>
<dbReference type="RefSeq" id="XP_054848770.1">
    <property type="nucleotide sequence ID" value="XM_054992795.1"/>
</dbReference>
<dbReference type="PANTHER" id="PTHR46523">
    <property type="entry name" value="DCTP PYROPHOSPHATASE 1"/>
    <property type="match status" value="1"/>
</dbReference>
<dbReference type="GeneID" id="129338503"/>
<dbReference type="Pfam" id="PF12643">
    <property type="entry name" value="MazG-like"/>
    <property type="match status" value="1"/>
</dbReference>
<keyword evidence="7" id="KW-0378">Hydrolase</keyword>
<dbReference type="SUPFAM" id="SSF101386">
    <property type="entry name" value="all-alpha NTP pyrophosphatases"/>
    <property type="match status" value="1"/>
</dbReference>
<comment type="subcellular location">
    <subcellularLocation>
        <location evidence="2">Cytoplasm</location>
        <location evidence="2">Cytosol</location>
    </subcellularLocation>
</comment>
<dbReference type="GO" id="GO:0046872">
    <property type="term" value="F:metal ion binding"/>
    <property type="evidence" value="ECO:0007669"/>
    <property type="project" value="UniProtKB-KW"/>
</dbReference>
<dbReference type="InterPro" id="IPR052555">
    <property type="entry name" value="dCTP_Pyrophosphatase"/>
</dbReference>
<dbReference type="GO" id="GO:0042802">
    <property type="term" value="F:identical protein binding"/>
    <property type="evidence" value="ECO:0007669"/>
    <property type="project" value="UniProtKB-ARBA"/>
</dbReference>
<comment type="catalytic activity">
    <reaction evidence="9">
        <text>dCTP + H2O = dCMP + diphosphate + H(+)</text>
        <dbReference type="Rhea" id="RHEA:22636"/>
        <dbReference type="ChEBI" id="CHEBI:15377"/>
        <dbReference type="ChEBI" id="CHEBI:15378"/>
        <dbReference type="ChEBI" id="CHEBI:33019"/>
        <dbReference type="ChEBI" id="CHEBI:57566"/>
        <dbReference type="ChEBI" id="CHEBI:61481"/>
        <dbReference type="EC" id="3.6.1.12"/>
    </reaction>
</comment>
<dbReference type="FunFam" id="1.10.287.1080:FF:000004">
    <property type="entry name" value="dCTP pyrophosphatase 1"/>
    <property type="match status" value="1"/>
</dbReference>
<organism evidence="14 15">
    <name type="scientific">Eublepharis macularius</name>
    <name type="common">Leopard gecko</name>
    <name type="synonym">Cyrtodactylus macularius</name>
    <dbReference type="NCBI Taxonomy" id="481883"/>
    <lineage>
        <taxon>Eukaryota</taxon>
        <taxon>Metazoa</taxon>
        <taxon>Chordata</taxon>
        <taxon>Craniata</taxon>
        <taxon>Vertebrata</taxon>
        <taxon>Euteleostomi</taxon>
        <taxon>Lepidosauria</taxon>
        <taxon>Squamata</taxon>
        <taxon>Bifurcata</taxon>
        <taxon>Gekkota</taxon>
        <taxon>Eublepharidae</taxon>
        <taxon>Eublepharinae</taxon>
        <taxon>Eublepharis</taxon>
    </lineage>
</organism>
<evidence type="ECO:0000256" key="3">
    <source>
        <dbReference type="ARBA" id="ARBA00011881"/>
    </source>
</evidence>
<dbReference type="CTD" id="79077"/>
<keyword evidence="5" id="KW-0597">Phosphoprotein</keyword>
<keyword evidence="4" id="KW-0963">Cytoplasm</keyword>
<reference evidence="15" key="1">
    <citation type="submission" date="2025-08" db="UniProtKB">
        <authorList>
            <consortium name="RefSeq"/>
        </authorList>
    </citation>
    <scope>IDENTIFICATION</scope>
    <source>
        <tissue evidence="15">Blood</tissue>
    </source>
</reference>
<dbReference type="Proteomes" id="UP001190640">
    <property type="component" value="Chromosome 12"/>
</dbReference>
<evidence type="ECO:0000256" key="1">
    <source>
        <dbReference type="ARBA" id="ARBA00001946"/>
    </source>
</evidence>
<evidence type="ECO:0000256" key="7">
    <source>
        <dbReference type="ARBA" id="ARBA00022801"/>
    </source>
</evidence>
<keyword evidence="8" id="KW-0460">Magnesium</keyword>
<evidence type="ECO:0000256" key="10">
    <source>
        <dbReference type="ARBA" id="ARBA00058235"/>
    </source>
</evidence>
<proteinExistence type="predicted"/>
<dbReference type="InterPro" id="IPR025984">
    <property type="entry name" value="DCTPP"/>
</dbReference>
<evidence type="ECO:0000256" key="6">
    <source>
        <dbReference type="ARBA" id="ARBA00022723"/>
    </source>
</evidence>
<dbReference type="EC" id="3.6.1.12" evidence="11"/>
<comment type="subunit">
    <text evidence="3">Homotetramer.</text>
</comment>
<gene>
    <name evidence="15" type="primary">DCTPP1</name>
</gene>
<name>A0AA97JZY4_EUBMA</name>
<dbReference type="Gene3D" id="1.10.287.1080">
    <property type="entry name" value="MazG-like"/>
    <property type="match status" value="1"/>
</dbReference>
<evidence type="ECO:0000256" key="5">
    <source>
        <dbReference type="ARBA" id="ARBA00022553"/>
    </source>
</evidence>
<dbReference type="GO" id="GO:0047840">
    <property type="term" value="F:dCTP diphosphatase activity"/>
    <property type="evidence" value="ECO:0007669"/>
    <property type="project" value="UniProtKB-EC"/>
</dbReference>
<dbReference type="CDD" id="cd11537">
    <property type="entry name" value="NTP-PPase_RS21-C6_like"/>
    <property type="match status" value="1"/>
</dbReference>
<dbReference type="GO" id="GO:0005829">
    <property type="term" value="C:cytosol"/>
    <property type="evidence" value="ECO:0007669"/>
    <property type="project" value="UniProtKB-SubCell"/>
</dbReference>
<evidence type="ECO:0000313" key="15">
    <source>
        <dbReference type="RefSeq" id="XP_054848770.1"/>
    </source>
</evidence>
<dbReference type="GO" id="GO:0042262">
    <property type="term" value="P:DNA protection"/>
    <property type="evidence" value="ECO:0007669"/>
    <property type="project" value="TreeGrafter"/>
</dbReference>
<protein>
    <recommendedName>
        <fullName evidence="12">dCTP pyrophosphatase 1</fullName>
        <ecNumber evidence="11">3.6.1.12</ecNumber>
    </recommendedName>
    <alternativeName>
        <fullName evidence="13">Deoxycytidine-triphosphatase 1</fullName>
    </alternativeName>
</protein>
<keyword evidence="14" id="KW-1185">Reference proteome</keyword>
<evidence type="ECO:0000256" key="8">
    <source>
        <dbReference type="ARBA" id="ARBA00022842"/>
    </source>
</evidence>
<comment type="cofactor">
    <cofactor evidence="1">
        <name>Mg(2+)</name>
        <dbReference type="ChEBI" id="CHEBI:18420"/>
    </cofactor>
</comment>
<keyword evidence="6" id="KW-0479">Metal-binding</keyword>
<accession>A0AA97JZY4</accession>
<dbReference type="GO" id="GO:0006253">
    <property type="term" value="P:dCTP catabolic process"/>
    <property type="evidence" value="ECO:0007669"/>
    <property type="project" value="TreeGrafter"/>
</dbReference>
<evidence type="ECO:0000256" key="11">
    <source>
        <dbReference type="ARBA" id="ARBA00066457"/>
    </source>
</evidence>
<dbReference type="KEGG" id="emc:129338503"/>